<dbReference type="InterPro" id="IPR044992">
    <property type="entry name" value="ChyE-like"/>
</dbReference>
<name>A0A5N6ZE63_9EURO</name>
<dbReference type="SUPFAM" id="SSF52317">
    <property type="entry name" value="Class I glutamine amidotransferase-like"/>
    <property type="match status" value="1"/>
</dbReference>
<proteinExistence type="predicted"/>
<organism evidence="2 3">
    <name type="scientific">Aspergillus coremiiformis</name>
    <dbReference type="NCBI Taxonomy" id="138285"/>
    <lineage>
        <taxon>Eukaryota</taxon>
        <taxon>Fungi</taxon>
        <taxon>Dikarya</taxon>
        <taxon>Ascomycota</taxon>
        <taxon>Pezizomycotina</taxon>
        <taxon>Eurotiomycetes</taxon>
        <taxon>Eurotiomycetidae</taxon>
        <taxon>Eurotiales</taxon>
        <taxon>Aspergillaceae</taxon>
        <taxon>Aspergillus</taxon>
        <taxon>Aspergillus subgen. Circumdati</taxon>
    </lineage>
</organism>
<dbReference type="InterPro" id="IPR017926">
    <property type="entry name" value="GATASE"/>
</dbReference>
<dbReference type="PANTHER" id="PTHR42695:SF5">
    <property type="entry name" value="GLUTAMINE AMIDOTRANSFERASE YLR126C-RELATED"/>
    <property type="match status" value="1"/>
</dbReference>
<sequence length="246" mass="27511">MTRIIRVAVLECDTPIDPVKARYGTYGDIFHRLLTTSLRELEVADAEIQTTNWDVVNESVFPKPEEFDALLLTGSKHDAHADIPWIIELTKYVRDIFAQKTKPIVGICFGHQIVARALGARVGRNDAGWEISVEPFQLSDTGKRLFSQDVLTLHQMHRDIVYEVPQGCVNLGSSDRCEVQGLYIPQRILTVQGHPEFDEFVMTELISLRHGQGIFGDGLSQDGLSRAGKQHNGILVGKTACRFILS</sequence>
<keyword evidence="2" id="KW-0315">Glutamine amidotransferase</keyword>
<dbReference type="CDD" id="cd01741">
    <property type="entry name" value="GATase1_1"/>
    <property type="match status" value="1"/>
</dbReference>
<dbReference type="GO" id="GO:0016740">
    <property type="term" value="F:transferase activity"/>
    <property type="evidence" value="ECO:0007669"/>
    <property type="project" value="UniProtKB-KW"/>
</dbReference>
<dbReference type="PROSITE" id="PS51273">
    <property type="entry name" value="GATASE_TYPE_1"/>
    <property type="match status" value="1"/>
</dbReference>
<accession>A0A5N6ZE63</accession>
<gene>
    <name evidence="2" type="ORF">BDV28DRAFT_129628</name>
</gene>
<dbReference type="GO" id="GO:0005634">
    <property type="term" value="C:nucleus"/>
    <property type="evidence" value="ECO:0007669"/>
    <property type="project" value="TreeGrafter"/>
</dbReference>
<feature type="domain" description="Glutamine amidotransferase" evidence="1">
    <location>
        <begin position="28"/>
        <end position="198"/>
    </location>
</feature>
<dbReference type="Proteomes" id="UP000327118">
    <property type="component" value="Unassembled WGS sequence"/>
</dbReference>
<dbReference type="Gene3D" id="3.40.50.880">
    <property type="match status" value="1"/>
</dbReference>
<reference evidence="3" key="1">
    <citation type="submission" date="2019-04" db="EMBL/GenBank/DDBJ databases">
        <title>Friends and foes A comparative genomics studyof 23 Aspergillus species from section Flavi.</title>
        <authorList>
            <consortium name="DOE Joint Genome Institute"/>
            <person name="Kjaerbolling I."/>
            <person name="Vesth T."/>
            <person name="Frisvad J.C."/>
            <person name="Nybo J.L."/>
            <person name="Theobald S."/>
            <person name="Kildgaard S."/>
            <person name="Isbrandt T."/>
            <person name="Kuo A."/>
            <person name="Sato A."/>
            <person name="Lyhne E.K."/>
            <person name="Kogle M.E."/>
            <person name="Wiebenga A."/>
            <person name="Kun R.S."/>
            <person name="Lubbers R.J."/>
            <person name="Makela M.R."/>
            <person name="Barry K."/>
            <person name="Chovatia M."/>
            <person name="Clum A."/>
            <person name="Daum C."/>
            <person name="Haridas S."/>
            <person name="He G."/>
            <person name="LaButti K."/>
            <person name="Lipzen A."/>
            <person name="Mondo S."/>
            <person name="Riley R."/>
            <person name="Salamov A."/>
            <person name="Simmons B.A."/>
            <person name="Magnuson J.K."/>
            <person name="Henrissat B."/>
            <person name="Mortensen U.H."/>
            <person name="Larsen T.O."/>
            <person name="Devries R.P."/>
            <person name="Grigoriev I.V."/>
            <person name="Machida M."/>
            <person name="Baker S.E."/>
            <person name="Andersen M.R."/>
        </authorList>
    </citation>
    <scope>NUCLEOTIDE SEQUENCE [LARGE SCALE GENOMIC DNA]</scope>
    <source>
        <strain evidence="3">CBS 553.77</strain>
    </source>
</reference>
<keyword evidence="3" id="KW-1185">Reference proteome</keyword>
<dbReference type="AlphaFoldDB" id="A0A5N6ZE63"/>
<dbReference type="OrthoDB" id="92161at2759"/>
<dbReference type="Pfam" id="PF00117">
    <property type="entry name" value="GATase"/>
    <property type="match status" value="1"/>
</dbReference>
<dbReference type="InterPro" id="IPR029062">
    <property type="entry name" value="Class_I_gatase-like"/>
</dbReference>
<keyword evidence="2" id="KW-0808">Transferase</keyword>
<evidence type="ECO:0000313" key="2">
    <source>
        <dbReference type="EMBL" id="KAE8355059.1"/>
    </source>
</evidence>
<protein>
    <submittedName>
        <fullName evidence="2">Class I glutamine amidotransferase-like protein</fullName>
    </submittedName>
</protein>
<evidence type="ECO:0000313" key="3">
    <source>
        <dbReference type="Proteomes" id="UP000327118"/>
    </source>
</evidence>
<dbReference type="PANTHER" id="PTHR42695">
    <property type="entry name" value="GLUTAMINE AMIDOTRANSFERASE YLR126C-RELATED"/>
    <property type="match status" value="1"/>
</dbReference>
<dbReference type="EMBL" id="ML739059">
    <property type="protein sequence ID" value="KAE8355059.1"/>
    <property type="molecule type" value="Genomic_DNA"/>
</dbReference>
<dbReference type="GO" id="GO:0005829">
    <property type="term" value="C:cytosol"/>
    <property type="evidence" value="ECO:0007669"/>
    <property type="project" value="TreeGrafter"/>
</dbReference>
<evidence type="ECO:0000259" key="1">
    <source>
        <dbReference type="Pfam" id="PF00117"/>
    </source>
</evidence>